<dbReference type="SMART" id="SM00850">
    <property type="entry name" value="LytTR"/>
    <property type="match status" value="1"/>
</dbReference>
<dbReference type="RefSeq" id="WP_066151023.1">
    <property type="nucleotide sequence ID" value="NZ_CP020814.1"/>
</dbReference>
<gene>
    <name evidence="2" type="ORF">BkAM31D_16180</name>
</gene>
<sequence length="220" mass="25007">METSFARLLSSFLKEWAPESSSIAIAAGDRYVKYIPSGHDLNLIEGQLVPKGSITEQVYLQKERVEGFVDKSVFGTSYYGIGYPIENFDSYSFGAVVLIFPPDFSSNQSSSLSFITGKHENCWKPIAVEEISYIESKQKKTYIYTHNGTYSSIFPLKTLELQLPKTFIRIHRSYIVNISYINQISRDLSSNLIVVLKDPEELTLTISQTYVQQVRRVLGF</sequence>
<dbReference type="InterPro" id="IPR007492">
    <property type="entry name" value="LytTR_DNA-bd_dom"/>
</dbReference>
<accession>A0A1X9MCV5</accession>
<organism evidence="2 3">
    <name type="scientific">Halalkalibacter krulwichiae</name>
    <dbReference type="NCBI Taxonomy" id="199441"/>
    <lineage>
        <taxon>Bacteria</taxon>
        <taxon>Bacillati</taxon>
        <taxon>Bacillota</taxon>
        <taxon>Bacilli</taxon>
        <taxon>Bacillales</taxon>
        <taxon>Bacillaceae</taxon>
        <taxon>Halalkalibacter</taxon>
    </lineage>
</organism>
<name>A0A1X9MCV5_9BACI</name>
<dbReference type="AlphaFoldDB" id="A0A1X9MCV5"/>
<dbReference type="PANTHER" id="PTHR37299">
    <property type="entry name" value="TRANSCRIPTIONAL REGULATOR-RELATED"/>
    <property type="match status" value="1"/>
</dbReference>
<evidence type="ECO:0000313" key="3">
    <source>
        <dbReference type="Proteomes" id="UP000193006"/>
    </source>
</evidence>
<dbReference type="Proteomes" id="UP000193006">
    <property type="component" value="Chromosome"/>
</dbReference>
<dbReference type="Gene3D" id="2.40.50.40">
    <property type="match status" value="1"/>
</dbReference>
<dbReference type="STRING" id="199441.BkAM31D_16180"/>
<dbReference type="PROSITE" id="PS50930">
    <property type="entry name" value="HTH_LYTTR"/>
    <property type="match status" value="1"/>
</dbReference>
<reference evidence="2 3" key="1">
    <citation type="submission" date="2017-04" db="EMBL/GenBank/DDBJ databases">
        <title>Bacillus krulwichiae AM31D Genome sequencing and assembly.</title>
        <authorList>
            <person name="Krulwich T.A."/>
            <person name="Anastor L."/>
            <person name="Ehrlich R."/>
            <person name="Ehrlich G.D."/>
            <person name="Janto B."/>
        </authorList>
    </citation>
    <scope>NUCLEOTIDE SEQUENCE [LARGE SCALE GENOMIC DNA]</scope>
    <source>
        <strain evidence="2 3">AM31D</strain>
    </source>
</reference>
<dbReference type="Pfam" id="PF04397">
    <property type="entry name" value="LytTR"/>
    <property type="match status" value="1"/>
</dbReference>
<dbReference type="PANTHER" id="PTHR37299:SF4">
    <property type="entry name" value="TRANSCRIPTIONAL REGULATOR"/>
    <property type="match status" value="1"/>
</dbReference>
<proteinExistence type="predicted"/>
<evidence type="ECO:0000259" key="1">
    <source>
        <dbReference type="PROSITE" id="PS50930"/>
    </source>
</evidence>
<protein>
    <submittedName>
        <fullName evidence="2">Putative two-component response-regulatory protein YehT</fullName>
    </submittedName>
</protein>
<dbReference type="EMBL" id="CP020814">
    <property type="protein sequence ID" value="ARK31265.1"/>
    <property type="molecule type" value="Genomic_DNA"/>
</dbReference>
<feature type="domain" description="HTH LytTR-type" evidence="1">
    <location>
        <begin position="115"/>
        <end position="220"/>
    </location>
</feature>
<dbReference type="KEGG" id="bkw:BkAM31D_16180"/>
<dbReference type="GO" id="GO:0003677">
    <property type="term" value="F:DNA binding"/>
    <property type="evidence" value="ECO:0007669"/>
    <property type="project" value="InterPro"/>
</dbReference>
<dbReference type="Gene3D" id="2.20.25.10">
    <property type="match status" value="1"/>
</dbReference>
<keyword evidence="3" id="KW-1185">Reference proteome</keyword>
<dbReference type="GO" id="GO:0000156">
    <property type="term" value="F:phosphorelay response regulator activity"/>
    <property type="evidence" value="ECO:0007669"/>
    <property type="project" value="InterPro"/>
</dbReference>
<evidence type="ECO:0000313" key="2">
    <source>
        <dbReference type="EMBL" id="ARK31265.1"/>
    </source>
</evidence>
<dbReference type="InterPro" id="IPR046947">
    <property type="entry name" value="LytR-like"/>
</dbReference>